<protein>
    <submittedName>
        <fullName evidence="3">Uncharacterized protein</fullName>
    </submittedName>
</protein>
<feature type="compositionally biased region" description="Basic and acidic residues" evidence="1">
    <location>
        <begin position="149"/>
        <end position="164"/>
    </location>
</feature>
<feature type="transmembrane region" description="Helical" evidence="2">
    <location>
        <begin position="26"/>
        <end position="45"/>
    </location>
</feature>
<feature type="compositionally biased region" description="Pro residues" evidence="1">
    <location>
        <begin position="210"/>
        <end position="220"/>
    </location>
</feature>
<dbReference type="Proteomes" id="UP001217485">
    <property type="component" value="Unassembled WGS sequence"/>
</dbReference>
<feature type="compositionally biased region" description="Low complexity" evidence="1">
    <location>
        <begin position="165"/>
        <end position="209"/>
    </location>
</feature>
<evidence type="ECO:0000313" key="3">
    <source>
        <dbReference type="EMBL" id="MDC0684316.1"/>
    </source>
</evidence>
<evidence type="ECO:0000313" key="4">
    <source>
        <dbReference type="Proteomes" id="UP001217485"/>
    </source>
</evidence>
<evidence type="ECO:0000256" key="1">
    <source>
        <dbReference type="SAM" id="MobiDB-lite"/>
    </source>
</evidence>
<accession>A0ABT5CCZ5</accession>
<feature type="region of interest" description="Disordered" evidence="1">
    <location>
        <begin position="116"/>
        <end position="220"/>
    </location>
</feature>
<keyword evidence="4" id="KW-1185">Reference proteome</keyword>
<name>A0ABT5CCZ5_9BACT</name>
<keyword evidence="2" id="KW-0812">Transmembrane</keyword>
<proteinExistence type="predicted"/>
<keyword evidence="2" id="KW-1133">Transmembrane helix</keyword>
<gene>
    <name evidence="3" type="ORF">POL72_41725</name>
</gene>
<comment type="caution">
    <text evidence="3">The sequence shown here is derived from an EMBL/GenBank/DDBJ whole genome shotgun (WGS) entry which is preliminary data.</text>
</comment>
<reference evidence="3 4" key="1">
    <citation type="submission" date="2023-01" db="EMBL/GenBank/DDBJ databases">
        <title>Minimal conservation of predation-associated metabolite biosynthetic gene clusters underscores biosynthetic potential of Myxococcota including descriptions for ten novel species: Archangium lansinium sp. nov., Myxococcus landrumus sp. nov., Nannocystis bai.</title>
        <authorList>
            <person name="Ahearne A."/>
            <person name="Stevens C."/>
            <person name="Dowd S."/>
        </authorList>
    </citation>
    <scope>NUCLEOTIDE SEQUENCE [LARGE SCALE GENOMIC DNA]</scope>
    <source>
        <strain evidence="3 4">WIWO2</strain>
    </source>
</reference>
<organism evidence="3 4">
    <name type="scientific">Sorangium atrum</name>
    <dbReference type="NCBI Taxonomy" id="2995308"/>
    <lineage>
        <taxon>Bacteria</taxon>
        <taxon>Pseudomonadati</taxon>
        <taxon>Myxococcota</taxon>
        <taxon>Polyangia</taxon>
        <taxon>Polyangiales</taxon>
        <taxon>Polyangiaceae</taxon>
        <taxon>Sorangium</taxon>
    </lineage>
</organism>
<dbReference type="RefSeq" id="WP_272102438.1">
    <property type="nucleotide sequence ID" value="NZ_JAQNDK010000005.1"/>
</dbReference>
<keyword evidence="2" id="KW-0472">Membrane</keyword>
<dbReference type="EMBL" id="JAQNDK010000005">
    <property type="protein sequence ID" value="MDC0684316.1"/>
    <property type="molecule type" value="Genomic_DNA"/>
</dbReference>
<evidence type="ECO:0000256" key="2">
    <source>
        <dbReference type="SAM" id="Phobius"/>
    </source>
</evidence>
<sequence>MSEATDNTATDHDEAQAEADRPNNSLIFVIVIATLFSIVVTVLFVNEIFKSTMEHEISSKVLEPPNSALRGLRAMEQERLSRYQWADEKKGVVRIPVDQAVALTLKDYQERRVRSAAAPPVEIHTIPHGAQPADGAAKPDEGSAAGEPSKAEDAAKPGDKDAAKPSDAAKPAGTATPAKPAESAKPAEAVKPAKPADAKPAQPAGAAPKPAAPATPAPEQ</sequence>